<dbReference type="InterPro" id="IPR040676">
    <property type="entry name" value="DUF5641"/>
</dbReference>
<feature type="region of interest" description="Disordered" evidence="1">
    <location>
        <begin position="53"/>
        <end position="98"/>
    </location>
</feature>
<proteinExistence type="predicted"/>
<dbReference type="Proteomes" id="UP001175271">
    <property type="component" value="Unassembled WGS sequence"/>
</dbReference>
<name>A0AA39INK6_9BILA</name>
<keyword evidence="4" id="KW-1185">Reference proteome</keyword>
<dbReference type="Pfam" id="PF18701">
    <property type="entry name" value="DUF5641"/>
    <property type="match status" value="1"/>
</dbReference>
<protein>
    <recommendedName>
        <fullName evidence="2">DUF5641 domain-containing protein</fullName>
    </recommendedName>
</protein>
<evidence type="ECO:0000313" key="4">
    <source>
        <dbReference type="Proteomes" id="UP001175271"/>
    </source>
</evidence>
<sequence length="112" mass="13268">MEDEYQPRRNWKLGKIIDKKIGSDGSVREVTLMLGNRETVKRPVNRLIPLEIGEEEQESDIEPVEEEKEENELTEAITNEPETKDDKDVVNDKKNHRYNLRPRKKIDYARTF</sequence>
<evidence type="ECO:0000256" key="1">
    <source>
        <dbReference type="SAM" id="MobiDB-lite"/>
    </source>
</evidence>
<feature type="domain" description="DUF5641" evidence="2">
    <location>
        <begin position="2"/>
        <end position="50"/>
    </location>
</feature>
<accession>A0AA39INK6</accession>
<gene>
    <name evidence="3" type="ORF">QR680_009647</name>
</gene>
<organism evidence="3 4">
    <name type="scientific">Steinernema hermaphroditum</name>
    <dbReference type="NCBI Taxonomy" id="289476"/>
    <lineage>
        <taxon>Eukaryota</taxon>
        <taxon>Metazoa</taxon>
        <taxon>Ecdysozoa</taxon>
        <taxon>Nematoda</taxon>
        <taxon>Chromadorea</taxon>
        <taxon>Rhabditida</taxon>
        <taxon>Tylenchina</taxon>
        <taxon>Panagrolaimomorpha</taxon>
        <taxon>Strongyloidoidea</taxon>
        <taxon>Steinernematidae</taxon>
        <taxon>Steinernema</taxon>
    </lineage>
</organism>
<evidence type="ECO:0000313" key="3">
    <source>
        <dbReference type="EMBL" id="KAK0426324.1"/>
    </source>
</evidence>
<evidence type="ECO:0000259" key="2">
    <source>
        <dbReference type="Pfam" id="PF18701"/>
    </source>
</evidence>
<feature type="compositionally biased region" description="Acidic residues" evidence="1">
    <location>
        <begin position="53"/>
        <end position="73"/>
    </location>
</feature>
<dbReference type="AlphaFoldDB" id="A0AA39INK6"/>
<comment type="caution">
    <text evidence="3">The sequence shown here is derived from an EMBL/GenBank/DDBJ whole genome shotgun (WGS) entry which is preliminary data.</text>
</comment>
<feature type="compositionally biased region" description="Basic and acidic residues" evidence="1">
    <location>
        <begin position="81"/>
        <end position="93"/>
    </location>
</feature>
<reference evidence="3" key="1">
    <citation type="submission" date="2023-06" db="EMBL/GenBank/DDBJ databases">
        <title>Genomic analysis of the entomopathogenic nematode Steinernema hermaphroditum.</title>
        <authorList>
            <person name="Schwarz E.M."/>
            <person name="Heppert J.K."/>
            <person name="Baniya A."/>
            <person name="Schwartz H.T."/>
            <person name="Tan C.-H."/>
            <person name="Antoshechkin I."/>
            <person name="Sternberg P.W."/>
            <person name="Goodrich-Blair H."/>
            <person name="Dillman A.R."/>
        </authorList>
    </citation>
    <scope>NUCLEOTIDE SEQUENCE</scope>
    <source>
        <strain evidence="3">PS9179</strain>
        <tissue evidence="3">Whole animal</tissue>
    </source>
</reference>
<dbReference type="EMBL" id="JAUCMV010000001">
    <property type="protein sequence ID" value="KAK0426324.1"/>
    <property type="molecule type" value="Genomic_DNA"/>
</dbReference>